<sequence length="343" mass="37881">MSTATSTTLAPAQFPLKNSHPLYTVQTDRNAHSIIIGPWTIVATKKPILNGKEIEGAEKLLSLPLPEMTFGNNSLSLTYNPSAPLTTTSSIEIRFQAKDALAGVATGEGWEERVGGGVLVNVLGLSNRSWTHGGAPSPTSSAFDVPMPSKPVKPHDWTYSTCYAGTVAGPSKFEPSSSHTLPLDLLARQDPILDQILYYEDVSLYEDELHDNGESILNVRIRVMPHSFFILARLFVRVDNVLFRIHDTRIYHSFDSDEVIREASGMEAEYDQVRQFLETPTDLSPLTESSWVYKVMTSLSGQSSRRSSRTGKPWPGLGKAIDVLKLPNEDMGKIEHSLQNIQI</sequence>
<name>A0AAJ8JRS8_9TREE</name>
<organism evidence="2 3">
    <name type="scientific">Cryptococcus depauperatus CBS 7841</name>
    <dbReference type="NCBI Taxonomy" id="1295531"/>
    <lineage>
        <taxon>Eukaryota</taxon>
        <taxon>Fungi</taxon>
        <taxon>Dikarya</taxon>
        <taxon>Basidiomycota</taxon>
        <taxon>Agaricomycotina</taxon>
        <taxon>Tremellomycetes</taxon>
        <taxon>Tremellales</taxon>
        <taxon>Cryptococcaceae</taxon>
        <taxon>Cryptococcus</taxon>
    </lineage>
</organism>
<protein>
    <recommendedName>
        <fullName evidence="4">Type 2A phosphatase activator TIP41</fullName>
    </recommendedName>
</protein>
<dbReference type="KEGG" id="cdep:91086663"/>
<dbReference type="PANTHER" id="PTHR21021:SF16">
    <property type="entry name" value="TIP41-LIKE PROTEIN"/>
    <property type="match status" value="1"/>
</dbReference>
<accession>A0AAJ8JRS8</accession>
<dbReference type="InterPro" id="IPR007303">
    <property type="entry name" value="TIP41-like"/>
</dbReference>
<comment type="similarity">
    <text evidence="1">Belongs to the TIP41 family.</text>
</comment>
<evidence type="ECO:0000313" key="2">
    <source>
        <dbReference type="EMBL" id="WVN87273.1"/>
    </source>
</evidence>
<keyword evidence="3" id="KW-1185">Reference proteome</keyword>
<dbReference type="AlphaFoldDB" id="A0AAJ8JRS8"/>
<dbReference type="InterPro" id="IPR051330">
    <property type="entry name" value="Phosphatase_reg/MetRdx"/>
</dbReference>
<evidence type="ECO:0000313" key="3">
    <source>
        <dbReference type="Proteomes" id="UP000094043"/>
    </source>
</evidence>
<dbReference type="Pfam" id="PF04176">
    <property type="entry name" value="TIP41"/>
    <property type="match status" value="1"/>
</dbReference>
<dbReference type="GO" id="GO:0005829">
    <property type="term" value="C:cytosol"/>
    <property type="evidence" value="ECO:0007669"/>
    <property type="project" value="TreeGrafter"/>
</dbReference>
<dbReference type="Proteomes" id="UP000094043">
    <property type="component" value="Chromosome 3"/>
</dbReference>
<proteinExistence type="inferred from homology"/>
<reference evidence="2" key="3">
    <citation type="submission" date="2024-01" db="EMBL/GenBank/DDBJ databases">
        <authorList>
            <person name="Coelho M.A."/>
            <person name="David-Palma M."/>
            <person name="Shea T."/>
            <person name="Sun S."/>
            <person name="Cuomo C.A."/>
            <person name="Heitman J."/>
        </authorList>
    </citation>
    <scope>NUCLEOTIDE SEQUENCE</scope>
    <source>
        <strain evidence="2">CBS 7841</strain>
    </source>
</reference>
<dbReference type="GeneID" id="91086663"/>
<gene>
    <name evidence="2" type="ORF">L203_102451</name>
</gene>
<evidence type="ECO:0008006" key="4">
    <source>
        <dbReference type="Google" id="ProtNLM"/>
    </source>
</evidence>
<dbReference type="PANTHER" id="PTHR21021">
    <property type="entry name" value="GAF/PUTATIVE CYTOSKELETAL PROTEIN"/>
    <property type="match status" value="1"/>
</dbReference>
<reference evidence="2" key="1">
    <citation type="submission" date="2016-06" db="EMBL/GenBank/DDBJ databases">
        <authorList>
            <person name="Cuomo C."/>
            <person name="Litvintseva A."/>
            <person name="Heitman J."/>
            <person name="Chen Y."/>
            <person name="Sun S."/>
            <person name="Springer D."/>
            <person name="Dromer F."/>
            <person name="Young S."/>
            <person name="Zeng Q."/>
            <person name="Chapman S."/>
            <person name="Gujja S."/>
            <person name="Saif S."/>
            <person name="Birren B."/>
        </authorList>
    </citation>
    <scope>NUCLEOTIDE SEQUENCE</scope>
    <source>
        <strain evidence="2">CBS 7841</strain>
    </source>
</reference>
<reference evidence="2" key="2">
    <citation type="journal article" date="2022" name="Elife">
        <title>Obligate sexual reproduction of a homothallic fungus closely related to the Cryptococcus pathogenic species complex.</title>
        <authorList>
            <person name="Passer A.R."/>
            <person name="Clancey S.A."/>
            <person name="Shea T."/>
            <person name="David-Palma M."/>
            <person name="Averette A.F."/>
            <person name="Boekhout T."/>
            <person name="Porcel B.M."/>
            <person name="Nowrousian M."/>
            <person name="Cuomo C.A."/>
            <person name="Sun S."/>
            <person name="Heitman J."/>
            <person name="Coelho M.A."/>
        </authorList>
    </citation>
    <scope>NUCLEOTIDE SEQUENCE</scope>
    <source>
        <strain evidence="2">CBS 7841</strain>
    </source>
</reference>
<evidence type="ECO:0000256" key="1">
    <source>
        <dbReference type="ARBA" id="ARBA00006658"/>
    </source>
</evidence>
<dbReference type="RefSeq" id="XP_066067973.1">
    <property type="nucleotide sequence ID" value="XM_066211876.1"/>
</dbReference>
<dbReference type="GO" id="GO:0031929">
    <property type="term" value="P:TOR signaling"/>
    <property type="evidence" value="ECO:0007669"/>
    <property type="project" value="TreeGrafter"/>
</dbReference>
<dbReference type="EMBL" id="CP143786">
    <property type="protein sequence ID" value="WVN87273.1"/>
    <property type="molecule type" value="Genomic_DNA"/>
</dbReference>